<evidence type="ECO:0000256" key="6">
    <source>
        <dbReference type="ARBA" id="ARBA00022723"/>
    </source>
</evidence>
<evidence type="ECO:0000256" key="8">
    <source>
        <dbReference type="ARBA" id="ARBA00022801"/>
    </source>
</evidence>
<dbReference type="SUPFAM" id="SSF55315">
    <property type="entry name" value="L30e-like"/>
    <property type="match status" value="1"/>
</dbReference>
<dbReference type="InterPro" id="IPR058547">
    <property type="entry name" value="Pelota_N"/>
</dbReference>
<comment type="subcellular location">
    <subcellularLocation>
        <location evidence="2 9">Cytoplasm</location>
    </subcellularLocation>
</comment>
<dbReference type="InterPro" id="IPR038069">
    <property type="entry name" value="Pelota/DOM34_N"/>
</dbReference>
<dbReference type="OrthoDB" id="31300at2157"/>
<feature type="domain" description="eRF1/Pelota-like N-terminal" evidence="10">
    <location>
        <begin position="1"/>
        <end position="126"/>
    </location>
</feature>
<dbReference type="InterPro" id="IPR004405">
    <property type="entry name" value="TF_pelota"/>
</dbReference>
<dbReference type="GO" id="GO:0070966">
    <property type="term" value="P:nuclear-transcribed mRNA catabolic process, no-go decay"/>
    <property type="evidence" value="ECO:0007669"/>
    <property type="project" value="InterPro"/>
</dbReference>
<dbReference type="SMART" id="SM01194">
    <property type="entry name" value="eRF1_1"/>
    <property type="match status" value="1"/>
</dbReference>
<dbReference type="Proteomes" id="UP000737555">
    <property type="component" value="Unassembled WGS sequence"/>
</dbReference>
<keyword evidence="7 9" id="KW-0255">Endonuclease</keyword>
<dbReference type="PANTHER" id="PTHR10853:SF0">
    <property type="entry name" value="PROTEIN PELOTA HOMOLOG"/>
    <property type="match status" value="1"/>
</dbReference>
<name>A0A0X3BNN4_9EURY</name>
<comment type="function">
    <text evidence="9">May function in recognizing stalled ribosomes, interact with stem-loop structures in stalled mRNA molecules, and effect endonucleolytic cleavage of the mRNA. May play a role in the release non-functional ribosomes and degradation of damaged mRNAs. Has endoribonuclease activity.</text>
</comment>
<sequence length="344" mass="38113">MKAEVREIKRQFGEIRLFPETLDDLWHLSHLVGPGDLVFATTFRSVEAATDKIRPEKVEKRPVRLGIRVEKVEFHQHTNRLRIAGVIESGVDVSSHHTLNVEPGFEISVIKRWRSFDCERLKRAVDASAYGVVHVVSVEEGEAQIYRLRQFGPEWVTTITAGSSKGADTGTRSVLFEKTLEVLTMITGPLVVAGPGFVKEEFADYVRRDAPDLAERMLVVETRRIGRGAVQEVIGQGVLDRLLGDLHLAREVRLMDEVLLRIATEGAVAYGINEVRRAIAYGAAETVLVSDILLRNEEVTGLIEQAEYVGASVVVMSTEFEPGERLEALGGAAALLRYTIGSPM</sequence>
<dbReference type="GO" id="GO:0032790">
    <property type="term" value="P:ribosome disassembly"/>
    <property type="evidence" value="ECO:0007669"/>
    <property type="project" value="TreeGrafter"/>
</dbReference>
<dbReference type="EMBL" id="LT158599">
    <property type="protein sequence ID" value="CVK33623.1"/>
    <property type="molecule type" value="Genomic_DNA"/>
</dbReference>
<dbReference type="InterPro" id="IPR005140">
    <property type="entry name" value="eRF1_Pelota-like_N"/>
</dbReference>
<dbReference type="HAMAP" id="MF_01853">
    <property type="entry name" value="PelO"/>
    <property type="match status" value="1"/>
</dbReference>
<dbReference type="GO" id="GO:0046872">
    <property type="term" value="F:metal ion binding"/>
    <property type="evidence" value="ECO:0007669"/>
    <property type="project" value="UniProtKB-UniRule"/>
</dbReference>
<proteinExistence type="inferred from homology"/>
<dbReference type="InterPro" id="IPR029064">
    <property type="entry name" value="Ribosomal_eL30-like_sf"/>
</dbReference>
<dbReference type="Gene3D" id="2.30.30.870">
    <property type="entry name" value="Pelota, domain A"/>
    <property type="match status" value="1"/>
</dbReference>
<reference evidence="11 13" key="1">
    <citation type="submission" date="2016-01" db="EMBL/GenBank/DDBJ databases">
        <authorList>
            <person name="Manzoor S."/>
        </authorList>
    </citation>
    <scope>NUCLEOTIDE SEQUENCE [LARGE SCALE GENOMIC DNA]</scope>
    <source>
        <strain evidence="11">Methanoculleus sp MAB1</strain>
    </source>
</reference>
<dbReference type="EC" id="3.1.-.-" evidence="9"/>
<dbReference type="SUPFAM" id="SSF53137">
    <property type="entry name" value="Translational machinery components"/>
    <property type="match status" value="1"/>
</dbReference>
<evidence type="ECO:0000313" key="13">
    <source>
        <dbReference type="Proteomes" id="UP000069850"/>
    </source>
</evidence>
<dbReference type="GO" id="GO:0005737">
    <property type="term" value="C:cytoplasm"/>
    <property type="evidence" value="ECO:0007669"/>
    <property type="project" value="UniProtKB-SubCell"/>
</dbReference>
<dbReference type="Proteomes" id="UP000069850">
    <property type="component" value="Chromosome 1"/>
</dbReference>
<evidence type="ECO:0000256" key="5">
    <source>
        <dbReference type="ARBA" id="ARBA00022722"/>
    </source>
</evidence>
<dbReference type="KEGG" id="mema:MMAB1_2410"/>
<dbReference type="GeneID" id="27138071"/>
<dbReference type="Gene3D" id="3.30.1330.30">
    <property type="match status" value="1"/>
</dbReference>
<dbReference type="InterPro" id="IPR023521">
    <property type="entry name" value="Pelota_arc"/>
</dbReference>
<keyword evidence="8 9" id="KW-0378">Hydrolase</keyword>
<dbReference type="GO" id="GO:0071025">
    <property type="term" value="P:RNA surveillance"/>
    <property type="evidence" value="ECO:0007669"/>
    <property type="project" value="InterPro"/>
</dbReference>
<dbReference type="NCBIfam" id="TIGR00111">
    <property type="entry name" value="pelota"/>
    <property type="match status" value="1"/>
</dbReference>
<dbReference type="InterPro" id="IPR005142">
    <property type="entry name" value="eRF1_3"/>
</dbReference>
<comment type="cofactor">
    <cofactor evidence="1 9">
        <name>a divalent metal cation</name>
        <dbReference type="ChEBI" id="CHEBI:60240"/>
    </cofactor>
</comment>
<evidence type="ECO:0000313" key="11">
    <source>
        <dbReference type="EMBL" id="CVK33623.1"/>
    </source>
</evidence>
<evidence type="ECO:0000313" key="12">
    <source>
        <dbReference type="EMBL" id="NQS77392.1"/>
    </source>
</evidence>
<dbReference type="PANTHER" id="PTHR10853">
    <property type="entry name" value="PELOTA"/>
    <property type="match status" value="1"/>
</dbReference>
<accession>A0A0X3BNN4</accession>
<dbReference type="EMBL" id="JABMJE010000011">
    <property type="protein sequence ID" value="NQS77392.1"/>
    <property type="molecule type" value="Genomic_DNA"/>
</dbReference>
<comment type="subunit">
    <text evidence="9">Monomer.</text>
</comment>
<dbReference type="AlphaFoldDB" id="A0A0X3BNN4"/>
<evidence type="ECO:0000256" key="7">
    <source>
        <dbReference type="ARBA" id="ARBA00022759"/>
    </source>
</evidence>
<dbReference type="Gene3D" id="3.30.420.60">
    <property type="entry name" value="eRF1 domain 2"/>
    <property type="match status" value="1"/>
</dbReference>
<evidence type="ECO:0000256" key="9">
    <source>
        <dbReference type="HAMAP-Rule" id="MF_01853"/>
    </source>
</evidence>
<comment type="domain">
    <text evidence="9">The N-terminal domain has the RNA-binding Sm fold. It harbors the endoribonuclease activity.</text>
</comment>
<dbReference type="InterPro" id="IPR042226">
    <property type="entry name" value="eFR1_2_sf"/>
</dbReference>
<protein>
    <recommendedName>
        <fullName evidence="9">Protein pelota homolog</fullName>
        <ecNumber evidence="9">3.1.-.-</ecNumber>
    </recommendedName>
</protein>
<dbReference type="GO" id="GO:0016787">
    <property type="term" value="F:hydrolase activity"/>
    <property type="evidence" value="ECO:0007669"/>
    <property type="project" value="UniProtKB-KW"/>
</dbReference>
<evidence type="ECO:0000256" key="1">
    <source>
        <dbReference type="ARBA" id="ARBA00001968"/>
    </source>
</evidence>
<dbReference type="SUPFAM" id="SSF159065">
    <property type="entry name" value="Dom34/Pelota N-terminal domain-like"/>
    <property type="match status" value="1"/>
</dbReference>
<gene>
    <name evidence="9 11" type="primary">pelA</name>
    <name evidence="12" type="ORF">HQQ74_01520</name>
    <name evidence="11" type="ORF">MMAB1_2410</name>
</gene>
<dbReference type="Pfam" id="PF03465">
    <property type="entry name" value="eRF1_3"/>
    <property type="match status" value="1"/>
</dbReference>
<dbReference type="GO" id="GO:0070651">
    <property type="term" value="P:nonfunctional rRNA decay"/>
    <property type="evidence" value="ECO:0007669"/>
    <property type="project" value="TreeGrafter"/>
</dbReference>
<dbReference type="Pfam" id="PF26356">
    <property type="entry name" value="Pelota_N"/>
    <property type="match status" value="1"/>
</dbReference>
<reference evidence="12" key="2">
    <citation type="submission" date="2020-05" db="EMBL/GenBank/DDBJ databases">
        <title>The first insight into the ecology of ammonia-tolerant syntrophic propionate oxidizing bacteria.</title>
        <authorList>
            <person name="Singh A."/>
            <person name="Schnurer A."/>
            <person name="Westerholm M."/>
        </authorList>
    </citation>
    <scope>NUCLEOTIDE SEQUENCE</scope>
    <source>
        <strain evidence="12">MAG54</strain>
    </source>
</reference>
<keyword evidence="5 9" id="KW-0540">Nuclease</keyword>
<keyword evidence="4 9" id="KW-0963">Cytoplasm</keyword>
<dbReference type="RefSeq" id="WP_062264722.1">
    <property type="nucleotide sequence ID" value="NZ_DAIMMY010000018.1"/>
</dbReference>
<dbReference type="GO" id="GO:0004519">
    <property type="term" value="F:endonuclease activity"/>
    <property type="evidence" value="ECO:0007669"/>
    <property type="project" value="UniProtKB-UniRule"/>
</dbReference>
<comment type="similarity">
    <text evidence="3 9">Belongs to the eukaryotic release factor 1 family. Pelota subfamily.</text>
</comment>
<evidence type="ECO:0000256" key="4">
    <source>
        <dbReference type="ARBA" id="ARBA00022490"/>
    </source>
</evidence>
<dbReference type="GO" id="GO:0070481">
    <property type="term" value="P:nuclear-transcribed mRNA catabolic process, non-stop decay"/>
    <property type="evidence" value="ECO:0007669"/>
    <property type="project" value="InterPro"/>
</dbReference>
<evidence type="ECO:0000259" key="10">
    <source>
        <dbReference type="SMART" id="SM01194"/>
    </source>
</evidence>
<evidence type="ECO:0000256" key="2">
    <source>
        <dbReference type="ARBA" id="ARBA00004496"/>
    </source>
</evidence>
<keyword evidence="6 9" id="KW-0479">Metal-binding</keyword>
<organism evidence="11 13">
    <name type="scientific">Methanoculleus bourgensis</name>
    <dbReference type="NCBI Taxonomy" id="83986"/>
    <lineage>
        <taxon>Archaea</taxon>
        <taxon>Methanobacteriati</taxon>
        <taxon>Methanobacteriota</taxon>
        <taxon>Stenosarchaea group</taxon>
        <taxon>Methanomicrobia</taxon>
        <taxon>Methanomicrobiales</taxon>
        <taxon>Methanomicrobiaceae</taxon>
        <taxon>Methanoculleus</taxon>
    </lineage>
</organism>
<evidence type="ECO:0000256" key="3">
    <source>
        <dbReference type="ARBA" id="ARBA00009504"/>
    </source>
</evidence>